<evidence type="ECO:0000256" key="7">
    <source>
        <dbReference type="SAM" id="SignalP"/>
    </source>
</evidence>
<feature type="compositionally biased region" description="Acidic residues" evidence="5">
    <location>
        <begin position="266"/>
        <end position="284"/>
    </location>
</feature>
<feature type="chain" id="PRO_5043976557" evidence="7">
    <location>
        <begin position="24"/>
        <end position="284"/>
    </location>
</feature>
<evidence type="ECO:0000256" key="5">
    <source>
        <dbReference type="SAM" id="MobiDB-lite"/>
    </source>
</evidence>
<feature type="transmembrane region" description="Helical" evidence="6">
    <location>
        <begin position="228"/>
        <end position="246"/>
    </location>
</feature>
<name>A0AAV1Q414_SCOSC</name>
<evidence type="ECO:0000313" key="9">
    <source>
        <dbReference type="Proteomes" id="UP001314229"/>
    </source>
</evidence>
<sequence>MEKLMRCFMSVLLLSAVLSSGLTEEKFFGEGGTLELRPNFSGKISTVIWKLNKNLVAEWVKSINDLTYYDVFVNRTTLNKETGILEIRKMSSNDSGVYRVEINNKVLPESYNVKVIKEVTKPVVLLQPLTCSDALEDCTLLCERKSDEAVALAEAELVTYSWKMGDREWMDGEKNRDITKDEETQNIKTFSCRMKNPISEKQSDPIENIFYREDPADSGLRVKLTEPVLIFLVILSLSGVVVFFMWQKRESVRKLICPCLIRKEDEGDDDDDDDDDDDVYEIVT</sequence>
<keyword evidence="6" id="KW-1133">Transmembrane helix</keyword>
<dbReference type="EMBL" id="CAWUFR010000477">
    <property type="protein sequence ID" value="CAK6978313.1"/>
    <property type="molecule type" value="Genomic_DNA"/>
</dbReference>
<dbReference type="Gene3D" id="2.60.40.10">
    <property type="entry name" value="Immunoglobulins"/>
    <property type="match status" value="2"/>
</dbReference>
<feature type="signal peptide" evidence="7">
    <location>
        <begin position="1"/>
        <end position="23"/>
    </location>
</feature>
<keyword evidence="9" id="KW-1185">Reference proteome</keyword>
<dbReference type="AlphaFoldDB" id="A0AAV1Q414"/>
<feature type="region of interest" description="Disordered" evidence="5">
    <location>
        <begin position="265"/>
        <end position="284"/>
    </location>
</feature>
<dbReference type="Proteomes" id="UP001314229">
    <property type="component" value="Unassembled WGS sequence"/>
</dbReference>
<dbReference type="GO" id="GO:0016020">
    <property type="term" value="C:membrane"/>
    <property type="evidence" value="ECO:0007669"/>
    <property type="project" value="UniProtKB-SubCell"/>
</dbReference>
<evidence type="ECO:0000256" key="2">
    <source>
        <dbReference type="ARBA" id="ARBA00022729"/>
    </source>
</evidence>
<proteinExistence type="predicted"/>
<keyword evidence="3 6" id="KW-0472">Membrane</keyword>
<dbReference type="InterPro" id="IPR013783">
    <property type="entry name" value="Ig-like_fold"/>
</dbReference>
<comment type="caution">
    <text evidence="8">The sequence shown here is derived from an EMBL/GenBank/DDBJ whole genome shotgun (WGS) entry which is preliminary data.</text>
</comment>
<evidence type="ECO:0000256" key="3">
    <source>
        <dbReference type="ARBA" id="ARBA00023136"/>
    </source>
</evidence>
<keyword evidence="6" id="KW-0812">Transmembrane</keyword>
<dbReference type="PANTHER" id="PTHR12080:SF125">
    <property type="entry name" value="CD48 ANTIGEN-LIKE"/>
    <property type="match status" value="1"/>
</dbReference>
<comment type="subcellular location">
    <subcellularLocation>
        <location evidence="1">Membrane</location>
    </subcellularLocation>
</comment>
<evidence type="ECO:0000256" key="1">
    <source>
        <dbReference type="ARBA" id="ARBA00004370"/>
    </source>
</evidence>
<dbReference type="InterPro" id="IPR015631">
    <property type="entry name" value="CD2/SLAM_rcpt"/>
</dbReference>
<accession>A0AAV1Q414</accession>
<evidence type="ECO:0000256" key="6">
    <source>
        <dbReference type="SAM" id="Phobius"/>
    </source>
</evidence>
<organism evidence="8 9">
    <name type="scientific">Scomber scombrus</name>
    <name type="common">Atlantic mackerel</name>
    <name type="synonym">Scomber vernalis</name>
    <dbReference type="NCBI Taxonomy" id="13677"/>
    <lineage>
        <taxon>Eukaryota</taxon>
        <taxon>Metazoa</taxon>
        <taxon>Chordata</taxon>
        <taxon>Craniata</taxon>
        <taxon>Vertebrata</taxon>
        <taxon>Euteleostomi</taxon>
        <taxon>Actinopterygii</taxon>
        <taxon>Neopterygii</taxon>
        <taxon>Teleostei</taxon>
        <taxon>Neoteleostei</taxon>
        <taxon>Acanthomorphata</taxon>
        <taxon>Pelagiaria</taxon>
        <taxon>Scombriformes</taxon>
        <taxon>Scombridae</taxon>
        <taxon>Scomber</taxon>
    </lineage>
</organism>
<gene>
    <name evidence="8" type="ORF">FSCOSCO3_A027744</name>
</gene>
<keyword evidence="4" id="KW-0325">Glycoprotein</keyword>
<keyword evidence="2 7" id="KW-0732">Signal</keyword>
<dbReference type="InterPro" id="IPR036179">
    <property type="entry name" value="Ig-like_dom_sf"/>
</dbReference>
<dbReference type="SUPFAM" id="SSF48726">
    <property type="entry name" value="Immunoglobulin"/>
    <property type="match status" value="1"/>
</dbReference>
<reference evidence="8 9" key="1">
    <citation type="submission" date="2024-01" db="EMBL/GenBank/DDBJ databases">
        <authorList>
            <person name="Alioto T."/>
            <person name="Alioto T."/>
            <person name="Gomez Garrido J."/>
        </authorList>
    </citation>
    <scope>NUCLEOTIDE SEQUENCE [LARGE SCALE GENOMIC DNA]</scope>
</reference>
<dbReference type="PANTHER" id="PTHR12080">
    <property type="entry name" value="SIGNALING LYMPHOCYTIC ACTIVATION MOLECULE"/>
    <property type="match status" value="1"/>
</dbReference>
<evidence type="ECO:0000313" key="8">
    <source>
        <dbReference type="EMBL" id="CAK6978313.1"/>
    </source>
</evidence>
<evidence type="ECO:0000256" key="4">
    <source>
        <dbReference type="ARBA" id="ARBA00023180"/>
    </source>
</evidence>
<protein>
    <submittedName>
        <fullName evidence="8">Uncharacterized protein LOC128373121</fullName>
    </submittedName>
</protein>